<gene>
    <name evidence="3" type="primary">SLA1_2</name>
    <name evidence="3" type="ORF">CU098_002526</name>
</gene>
<reference evidence="3 4" key="1">
    <citation type="journal article" date="2018" name="G3 (Bethesda)">
        <title>Phylogenetic and Phylogenomic Definition of Rhizopus Species.</title>
        <authorList>
            <person name="Gryganskyi A.P."/>
            <person name="Golan J."/>
            <person name="Dolatabadi S."/>
            <person name="Mondo S."/>
            <person name="Robb S."/>
            <person name="Idnurm A."/>
            <person name="Muszewska A."/>
            <person name="Steczkiewicz K."/>
            <person name="Masonjones S."/>
            <person name="Liao H.L."/>
            <person name="Gajdeczka M.T."/>
            <person name="Anike F."/>
            <person name="Vuek A."/>
            <person name="Anishchenko I.M."/>
            <person name="Voigt K."/>
            <person name="de Hoog G.S."/>
            <person name="Smith M.E."/>
            <person name="Heitman J."/>
            <person name="Vilgalys R."/>
            <person name="Stajich J.E."/>
        </authorList>
    </citation>
    <scope>NUCLEOTIDE SEQUENCE [LARGE SCALE GENOMIC DNA]</scope>
    <source>
        <strain evidence="3 4">LSU 92-RS-03</strain>
    </source>
</reference>
<dbReference type="OrthoDB" id="5971719at2759"/>
<dbReference type="GO" id="GO:0042802">
    <property type="term" value="F:identical protein binding"/>
    <property type="evidence" value="ECO:0007669"/>
    <property type="project" value="InterPro"/>
</dbReference>
<dbReference type="InterPro" id="IPR007131">
    <property type="entry name" value="SHD1"/>
</dbReference>
<sequence>KVQVVEPPIIQNGMSLDPSKPNPEKTRWWTDNTGAFKVEAELISCTQGKVRLFKTNGVKIEVPTNKMCDDDLMYIEHETGQRVIKDSTPLPQSSRKFNWFNYFKRLNMPHEASAAYSQAFERENLNEPDLENLTYTKLKSLGMAENHVRRLQRFVETHQAEPSSDSESNRPQLRKIKKKVTFGSVDYIRDGAFIEVSDSEEAENGEHSTQWQIEQDEKLARMLQEEEDQHSKAAPSIGLQRRDTARPSHYSSEILQPTPVHSQRPAATTTPLASTSGFVDDAWNPRPGPSSIPPLLPQRPRSTQALNTINSHLSNTRNNPTSANIIHSSNQNISPYHQNYTQPNQNIYSYQQTHVQPNQNIASYQQAHIRPNHSGASLHHTPPLHYTNFSPVPSAPTQPLQPAFGSFHAPLQPQMTA</sequence>
<evidence type="ECO:0000313" key="4">
    <source>
        <dbReference type="Proteomes" id="UP000253551"/>
    </source>
</evidence>
<feature type="compositionally biased region" description="Low complexity" evidence="1">
    <location>
        <begin position="265"/>
        <end position="276"/>
    </location>
</feature>
<dbReference type="Pfam" id="PF03983">
    <property type="entry name" value="SHD1"/>
    <property type="match status" value="1"/>
</dbReference>
<proteinExistence type="predicted"/>
<feature type="non-terminal residue" evidence="3">
    <location>
        <position position="1"/>
    </location>
</feature>
<dbReference type="STRING" id="4846.A0A367ILX2"/>
<accession>A0A367ILX2</accession>
<dbReference type="GO" id="GO:0043130">
    <property type="term" value="F:ubiquitin binding"/>
    <property type="evidence" value="ECO:0007669"/>
    <property type="project" value="InterPro"/>
</dbReference>
<dbReference type="AlphaFoldDB" id="A0A367ILX2"/>
<feature type="domain" description="SLA1 homology" evidence="2">
    <location>
        <begin position="19"/>
        <end position="82"/>
    </location>
</feature>
<feature type="compositionally biased region" description="Pro residues" evidence="1">
    <location>
        <begin position="286"/>
        <end position="297"/>
    </location>
</feature>
<feature type="compositionally biased region" description="Polar residues" evidence="1">
    <location>
        <begin position="249"/>
        <end position="261"/>
    </location>
</feature>
<dbReference type="EMBL" id="PJQM01007077">
    <property type="protein sequence ID" value="RCH78665.1"/>
    <property type="molecule type" value="Genomic_DNA"/>
</dbReference>
<evidence type="ECO:0000313" key="3">
    <source>
        <dbReference type="EMBL" id="RCH78665.1"/>
    </source>
</evidence>
<comment type="caution">
    <text evidence="3">The sequence shown here is derived from an EMBL/GenBank/DDBJ whole genome shotgun (WGS) entry which is preliminary data.</text>
</comment>
<evidence type="ECO:0000259" key="2">
    <source>
        <dbReference type="Pfam" id="PF03983"/>
    </source>
</evidence>
<dbReference type="Gene3D" id="1.10.150.50">
    <property type="entry name" value="Transcription Factor, Ets-1"/>
    <property type="match status" value="1"/>
</dbReference>
<dbReference type="Proteomes" id="UP000253551">
    <property type="component" value="Unassembled WGS sequence"/>
</dbReference>
<dbReference type="Gene3D" id="2.30.30.700">
    <property type="entry name" value="SLA1 homology domain 1"/>
    <property type="match status" value="1"/>
</dbReference>
<feature type="non-terminal residue" evidence="3">
    <location>
        <position position="417"/>
    </location>
</feature>
<name>A0A367ILX2_RHIST</name>
<dbReference type="InterPro" id="IPR013761">
    <property type="entry name" value="SAM/pointed_sf"/>
</dbReference>
<feature type="region of interest" description="Disordered" evidence="1">
    <location>
        <begin position="222"/>
        <end position="300"/>
    </location>
</feature>
<protein>
    <submittedName>
        <fullName evidence="3">Cytoskeletal protein binding protein</fullName>
    </submittedName>
</protein>
<keyword evidence="4" id="KW-1185">Reference proteome</keyword>
<dbReference type="GO" id="GO:0008092">
    <property type="term" value="F:cytoskeletal protein binding"/>
    <property type="evidence" value="ECO:0007669"/>
    <property type="project" value="InterPro"/>
</dbReference>
<dbReference type="GO" id="GO:0030674">
    <property type="term" value="F:protein-macromolecule adaptor activity"/>
    <property type="evidence" value="ECO:0007669"/>
    <property type="project" value="InterPro"/>
</dbReference>
<organism evidence="3 4">
    <name type="scientific">Rhizopus stolonifer</name>
    <name type="common">Rhizopus nigricans</name>
    <dbReference type="NCBI Taxonomy" id="4846"/>
    <lineage>
        <taxon>Eukaryota</taxon>
        <taxon>Fungi</taxon>
        <taxon>Fungi incertae sedis</taxon>
        <taxon>Mucoromycota</taxon>
        <taxon>Mucoromycotina</taxon>
        <taxon>Mucoromycetes</taxon>
        <taxon>Mucorales</taxon>
        <taxon>Mucorineae</taxon>
        <taxon>Rhizopodaceae</taxon>
        <taxon>Rhizopus</taxon>
    </lineage>
</organism>
<evidence type="ECO:0000256" key="1">
    <source>
        <dbReference type="SAM" id="MobiDB-lite"/>
    </source>
</evidence>